<reference evidence="2" key="1">
    <citation type="submission" date="2020-08" db="EMBL/GenBank/DDBJ databases">
        <title>Genome public.</title>
        <authorList>
            <person name="Liu C."/>
            <person name="Sun Q."/>
        </authorList>
    </citation>
    <scope>NUCLEOTIDE SEQUENCE</scope>
    <source>
        <strain evidence="2">NSJ-33</strain>
    </source>
</reference>
<dbReference type="Pfam" id="PF13560">
    <property type="entry name" value="HTH_31"/>
    <property type="match status" value="1"/>
</dbReference>
<dbReference type="SUPFAM" id="SSF47413">
    <property type="entry name" value="lambda repressor-like DNA-binding domains"/>
    <property type="match status" value="1"/>
</dbReference>
<dbReference type="InterPro" id="IPR010982">
    <property type="entry name" value="Lambda_DNA-bd_dom_sf"/>
</dbReference>
<dbReference type="InterPro" id="IPR001387">
    <property type="entry name" value="Cro/C1-type_HTH"/>
</dbReference>
<dbReference type="Gene3D" id="1.10.260.40">
    <property type="entry name" value="lambda repressor-like DNA-binding domains"/>
    <property type="match status" value="1"/>
</dbReference>
<dbReference type="SMART" id="SM00530">
    <property type="entry name" value="HTH_XRE"/>
    <property type="match status" value="1"/>
</dbReference>
<evidence type="ECO:0000313" key="3">
    <source>
        <dbReference type="Proteomes" id="UP000610760"/>
    </source>
</evidence>
<keyword evidence="3" id="KW-1185">Reference proteome</keyword>
<gene>
    <name evidence="2" type="ORF">H8710_09555</name>
</gene>
<dbReference type="EMBL" id="JACRSV010000002">
    <property type="protein sequence ID" value="MBC8560309.1"/>
    <property type="molecule type" value="Genomic_DNA"/>
</dbReference>
<protein>
    <submittedName>
        <fullName evidence="2">Helix-turn-helix transcriptional regulator</fullName>
    </submittedName>
</protein>
<sequence>MNGKFGEFIAEKRKSRGLTLRGLAAELGIVPAYMSDIEKGNRYPPDKDKLYELARILCLSEEETNTMFDLAAGEKENTVSPDLPEYIMGNEHVRVALRMARDNNASSEVWQKVIEMMEEQERGKK</sequence>
<comment type="caution">
    <text evidence="2">The sequence shown here is derived from an EMBL/GenBank/DDBJ whole genome shotgun (WGS) entry which is preliminary data.</text>
</comment>
<dbReference type="RefSeq" id="WP_249295291.1">
    <property type="nucleotide sequence ID" value="NZ_JACRSV010000002.1"/>
</dbReference>
<accession>A0A926I7U7</accession>
<feature type="domain" description="HTH cro/C1-type" evidence="1">
    <location>
        <begin position="9"/>
        <end position="64"/>
    </location>
</feature>
<evidence type="ECO:0000259" key="1">
    <source>
        <dbReference type="PROSITE" id="PS50943"/>
    </source>
</evidence>
<dbReference type="AlphaFoldDB" id="A0A926I7U7"/>
<dbReference type="Proteomes" id="UP000610760">
    <property type="component" value="Unassembled WGS sequence"/>
</dbReference>
<name>A0A926I7U7_9FIRM</name>
<dbReference type="GO" id="GO:0003677">
    <property type="term" value="F:DNA binding"/>
    <property type="evidence" value="ECO:0007669"/>
    <property type="project" value="InterPro"/>
</dbReference>
<organism evidence="2 3">
    <name type="scientific">Fumia xinanensis</name>
    <dbReference type="NCBI Taxonomy" id="2763659"/>
    <lineage>
        <taxon>Bacteria</taxon>
        <taxon>Bacillati</taxon>
        <taxon>Bacillota</taxon>
        <taxon>Clostridia</taxon>
        <taxon>Eubacteriales</taxon>
        <taxon>Oscillospiraceae</taxon>
        <taxon>Fumia</taxon>
    </lineage>
</organism>
<dbReference type="PROSITE" id="PS50943">
    <property type="entry name" value="HTH_CROC1"/>
    <property type="match status" value="1"/>
</dbReference>
<evidence type="ECO:0000313" key="2">
    <source>
        <dbReference type="EMBL" id="MBC8560309.1"/>
    </source>
</evidence>
<proteinExistence type="predicted"/>
<dbReference type="CDD" id="cd00093">
    <property type="entry name" value="HTH_XRE"/>
    <property type="match status" value="1"/>
</dbReference>